<feature type="domain" description="RSE1/DDB1/CPSF1 C-terminal" evidence="1">
    <location>
        <begin position="21"/>
        <end position="348"/>
    </location>
</feature>
<proteinExistence type="predicted"/>
<dbReference type="GO" id="GO:0003676">
    <property type="term" value="F:nucleic acid binding"/>
    <property type="evidence" value="ECO:0007669"/>
    <property type="project" value="InterPro"/>
</dbReference>
<dbReference type="GO" id="GO:0005634">
    <property type="term" value="C:nucleus"/>
    <property type="evidence" value="ECO:0007669"/>
    <property type="project" value="InterPro"/>
</dbReference>
<reference evidence="2" key="1">
    <citation type="submission" date="2021-01" db="EMBL/GenBank/DDBJ databases">
        <authorList>
            <person name="Corre E."/>
            <person name="Pelletier E."/>
            <person name="Niang G."/>
            <person name="Scheremetjew M."/>
            <person name="Finn R."/>
            <person name="Kale V."/>
            <person name="Holt S."/>
            <person name="Cochrane G."/>
            <person name="Meng A."/>
            <person name="Brown T."/>
            <person name="Cohen L."/>
        </authorList>
    </citation>
    <scope>NUCLEOTIDE SEQUENCE</scope>
    <source>
        <strain evidence="2">ECT3854</strain>
    </source>
</reference>
<dbReference type="EMBL" id="HBFW01014028">
    <property type="protein sequence ID" value="CAD8937851.1"/>
    <property type="molecule type" value="Transcribed_RNA"/>
</dbReference>
<dbReference type="InterPro" id="IPR050358">
    <property type="entry name" value="RSE1/DDB1/CFT1"/>
</dbReference>
<name>A0A7S1D6Z5_CYCTE</name>
<dbReference type="Pfam" id="PF03178">
    <property type="entry name" value="CPSF_A"/>
    <property type="match status" value="1"/>
</dbReference>
<evidence type="ECO:0000313" key="2">
    <source>
        <dbReference type="EMBL" id="CAD8937851.1"/>
    </source>
</evidence>
<dbReference type="InterPro" id="IPR015943">
    <property type="entry name" value="WD40/YVTN_repeat-like_dom_sf"/>
</dbReference>
<dbReference type="Gene3D" id="1.10.150.910">
    <property type="match status" value="1"/>
</dbReference>
<gene>
    <name evidence="2" type="ORF">CTEN0397_LOCUS8914</name>
</gene>
<dbReference type="InterPro" id="IPR004871">
    <property type="entry name" value="RSE1/DDB1/CPSF1_C"/>
</dbReference>
<accession>A0A7S1D6Z5</accession>
<organism evidence="2">
    <name type="scientific">Cyclophora tenuis</name>
    <name type="common">Marine diatom</name>
    <dbReference type="NCBI Taxonomy" id="216820"/>
    <lineage>
        <taxon>Eukaryota</taxon>
        <taxon>Sar</taxon>
        <taxon>Stramenopiles</taxon>
        <taxon>Ochrophyta</taxon>
        <taxon>Bacillariophyta</taxon>
        <taxon>Fragilariophyceae</taxon>
        <taxon>Fragilariophycidae</taxon>
        <taxon>Cyclophorales</taxon>
        <taxon>Cyclophoraceae</taxon>
        <taxon>Cyclophora</taxon>
    </lineage>
</organism>
<protein>
    <recommendedName>
        <fullName evidence="1">RSE1/DDB1/CPSF1 C-terminal domain-containing protein</fullName>
    </recommendedName>
</protein>
<dbReference type="AlphaFoldDB" id="A0A7S1D6Z5"/>
<dbReference type="PANTHER" id="PTHR10644">
    <property type="entry name" value="DNA REPAIR/RNA PROCESSING CPSF FAMILY"/>
    <property type="match status" value="1"/>
</dbReference>
<evidence type="ECO:0000259" key="1">
    <source>
        <dbReference type="Pfam" id="PF03178"/>
    </source>
</evidence>
<dbReference type="Gene3D" id="2.130.10.10">
    <property type="entry name" value="YVTN repeat-like/Quinoprotein amine dehydrogenase"/>
    <property type="match status" value="1"/>
</dbReference>
<sequence>MNVMYLTEVAEEPGSSRSAPVESTNVGDTLFVTVGTGIVDGDGEDVSSKGRVLLFEVKREDATSVAAGAQIAELSLVYEKDIFHGPVTSLSCLSCEGRSRLVIGAGADVNVEQWGKGKLTQVGFFRANMQILDIQLFKTFFLLSDAYDSLYFLVWRESDKSLTLLAKDYEPIPVYAAGVLSRGAAMTFVCHDDRQNLQFFQYAPGDAAARGGNKLVCRADVHLGGQTTSLENHFCRSSLLVNSATPTSTLAALKSQDTLFGRGDDDQRLGVHFGTSDGGFGTVIPLNEPDYWRLAALQSVIANALESNCALNPRAWRLYRRTPRRGGCRNNDRRKGVIDGDLVIQYCDLSLADQEDLASAIGSTVELILDNLVELRCSSMVI</sequence>